<organism evidence="3 4">
    <name type="scientific">Sinorhizobium mexicanum</name>
    <dbReference type="NCBI Taxonomy" id="375549"/>
    <lineage>
        <taxon>Bacteria</taxon>
        <taxon>Pseudomonadati</taxon>
        <taxon>Pseudomonadota</taxon>
        <taxon>Alphaproteobacteria</taxon>
        <taxon>Hyphomicrobiales</taxon>
        <taxon>Rhizobiaceae</taxon>
        <taxon>Sinorhizobium/Ensifer group</taxon>
        <taxon>Sinorhizobium</taxon>
    </lineage>
</organism>
<gene>
    <name evidence="3" type="ORF">FKV68_08500</name>
</gene>
<evidence type="ECO:0000313" key="3">
    <source>
        <dbReference type="EMBL" id="QLL61483.1"/>
    </source>
</evidence>
<dbReference type="GO" id="GO:0042597">
    <property type="term" value="C:periplasmic space"/>
    <property type="evidence" value="ECO:0007669"/>
    <property type="project" value="UniProtKB-SubCell"/>
</dbReference>
<comment type="subcellular location">
    <subcellularLocation>
        <location evidence="1">Periplasm</location>
    </subcellularLocation>
</comment>
<sequence length="282" mass="29764">MTKTARSNALLSTFLSAGAVFLLAAGGASAQSDCTPVSKFKTLEPGVLKIVAPDMPPFFTYKDGVMGGFEGLFFTKFAKDNCLTPSVTVLPLGGVVESVRNRLADVGGAGLNPTPERGKVVGLTNPIYYNAAVFVGRNPDPELENYDGKVIGTVTGFNFNKELETWGKANLKVYDTADAAFADIKSGRLPVMLLGGLNALYRISLVPESGLSAVDANPNPVVTSFNKKGRTNVVHTKDNPELTEALNTAIASMRKDGTLAKILEEVKLPANVLIPAAEAGEN</sequence>
<dbReference type="PANTHER" id="PTHR35936">
    <property type="entry name" value="MEMBRANE-BOUND LYTIC MUREIN TRANSGLYCOSYLASE F"/>
    <property type="match status" value="1"/>
</dbReference>
<accession>A0A859QC56</accession>
<keyword evidence="4" id="KW-1185">Reference proteome</keyword>
<name>A0A859QC56_9HYPH</name>
<dbReference type="SUPFAM" id="SSF53850">
    <property type="entry name" value="Periplasmic binding protein-like II"/>
    <property type="match status" value="1"/>
</dbReference>
<dbReference type="KEGG" id="emx:FKV68_08500"/>
<dbReference type="SMART" id="SM00062">
    <property type="entry name" value="PBPb"/>
    <property type="match status" value="1"/>
</dbReference>
<protein>
    <submittedName>
        <fullName evidence="3">Amino acid ABC transporter substrate-binding protein</fullName>
    </submittedName>
</protein>
<reference evidence="3 4" key="1">
    <citation type="submission" date="2019-06" db="EMBL/GenBank/DDBJ databases">
        <title>Complete genome sequence of Ensifer mexicanus ITTG R7 isolated from nodules of Acacia angustissima (Mill.) Kuntze.</title>
        <authorList>
            <person name="Rincon-Rosales R."/>
            <person name="Rogel M.A."/>
            <person name="Guerrero G."/>
            <person name="Rincon-Molina C.I."/>
            <person name="Lopez-Lopez A."/>
            <person name="Martinez-Romero E."/>
        </authorList>
    </citation>
    <scope>NUCLEOTIDE SEQUENCE [LARGE SCALE GENOMIC DNA]</scope>
    <source>
        <strain evidence="3 4">ITTG R7</strain>
    </source>
</reference>
<evidence type="ECO:0000313" key="4">
    <source>
        <dbReference type="Proteomes" id="UP000510721"/>
    </source>
</evidence>
<dbReference type="EMBL" id="CP041238">
    <property type="protein sequence ID" value="QLL61483.1"/>
    <property type="molecule type" value="Genomic_DNA"/>
</dbReference>
<keyword evidence="2" id="KW-0732">Signal</keyword>
<dbReference type="Proteomes" id="UP000510721">
    <property type="component" value="Chromosome"/>
</dbReference>
<dbReference type="Gene3D" id="3.40.190.10">
    <property type="entry name" value="Periplasmic binding protein-like II"/>
    <property type="match status" value="2"/>
</dbReference>
<proteinExistence type="predicted"/>
<dbReference type="RefSeq" id="WP_180941036.1">
    <property type="nucleotide sequence ID" value="NZ_CP041238.1"/>
</dbReference>
<evidence type="ECO:0000256" key="1">
    <source>
        <dbReference type="ARBA" id="ARBA00004418"/>
    </source>
</evidence>
<dbReference type="PANTHER" id="PTHR35936:SF17">
    <property type="entry name" value="ARGININE-BINDING EXTRACELLULAR PROTEIN ARTP"/>
    <property type="match status" value="1"/>
</dbReference>
<dbReference type="AlphaFoldDB" id="A0A859QC56"/>
<dbReference type="Pfam" id="PF00497">
    <property type="entry name" value="SBP_bac_3"/>
    <property type="match status" value="1"/>
</dbReference>
<dbReference type="InterPro" id="IPR001638">
    <property type="entry name" value="Solute-binding_3/MltF_N"/>
</dbReference>
<evidence type="ECO:0000256" key="2">
    <source>
        <dbReference type="ARBA" id="ARBA00022729"/>
    </source>
</evidence>